<dbReference type="Pfam" id="PF13960">
    <property type="entry name" value="DUF4218"/>
    <property type="match status" value="1"/>
</dbReference>
<reference evidence="2" key="1">
    <citation type="submission" date="2014-09" db="EMBL/GenBank/DDBJ databases">
        <authorList>
            <person name="Magalhaes I.L.F."/>
            <person name="Oliveira U."/>
            <person name="Santos F.R."/>
            <person name="Vidigal T.H.D.A."/>
            <person name="Brescovit A.D."/>
            <person name="Santos A.J."/>
        </authorList>
    </citation>
    <scope>NUCLEOTIDE SEQUENCE</scope>
    <source>
        <tissue evidence="2">Shoot tissue taken approximately 20 cm above the soil surface</tissue>
    </source>
</reference>
<dbReference type="AlphaFoldDB" id="A0A0A9FHE3"/>
<organism evidence="2">
    <name type="scientific">Arundo donax</name>
    <name type="common">Giant reed</name>
    <name type="synonym">Donax arundinaceus</name>
    <dbReference type="NCBI Taxonomy" id="35708"/>
    <lineage>
        <taxon>Eukaryota</taxon>
        <taxon>Viridiplantae</taxon>
        <taxon>Streptophyta</taxon>
        <taxon>Embryophyta</taxon>
        <taxon>Tracheophyta</taxon>
        <taxon>Spermatophyta</taxon>
        <taxon>Magnoliopsida</taxon>
        <taxon>Liliopsida</taxon>
        <taxon>Poales</taxon>
        <taxon>Poaceae</taxon>
        <taxon>PACMAD clade</taxon>
        <taxon>Arundinoideae</taxon>
        <taxon>Arundineae</taxon>
        <taxon>Arundo</taxon>
    </lineage>
</organism>
<evidence type="ECO:0000313" key="2">
    <source>
        <dbReference type="EMBL" id="JAE11772.1"/>
    </source>
</evidence>
<proteinExistence type="predicted"/>
<sequence>MVHLMVHLPAQAKMAGPVHFRSMWSTERFLKRCKNYVRTKSHPEGSIMEGSLFDESLTYCSHYLQDDI</sequence>
<protein>
    <recommendedName>
        <fullName evidence="1">DUF4218 domain-containing protein</fullName>
    </recommendedName>
</protein>
<evidence type="ECO:0000259" key="1">
    <source>
        <dbReference type="Pfam" id="PF13960"/>
    </source>
</evidence>
<accession>A0A0A9FHE3</accession>
<dbReference type="EMBL" id="GBRH01186124">
    <property type="protein sequence ID" value="JAE11772.1"/>
    <property type="molecule type" value="Transcribed_RNA"/>
</dbReference>
<reference evidence="2" key="2">
    <citation type="journal article" date="2015" name="Data Brief">
        <title>Shoot transcriptome of the giant reed, Arundo donax.</title>
        <authorList>
            <person name="Barrero R.A."/>
            <person name="Guerrero F.D."/>
            <person name="Moolhuijzen P."/>
            <person name="Goolsby J.A."/>
            <person name="Tidwell J."/>
            <person name="Bellgard S.E."/>
            <person name="Bellgard M.I."/>
        </authorList>
    </citation>
    <scope>NUCLEOTIDE SEQUENCE</scope>
    <source>
        <tissue evidence="2">Shoot tissue taken approximately 20 cm above the soil surface</tissue>
    </source>
</reference>
<dbReference type="PANTHER" id="PTHR48258">
    <property type="entry name" value="DUF4218 DOMAIN-CONTAINING PROTEIN-RELATED"/>
    <property type="match status" value="1"/>
</dbReference>
<name>A0A0A9FHE3_ARUDO</name>
<feature type="domain" description="DUF4218" evidence="1">
    <location>
        <begin position="1"/>
        <end position="66"/>
    </location>
</feature>
<dbReference type="InterPro" id="IPR025452">
    <property type="entry name" value="DUF4218"/>
</dbReference>